<evidence type="ECO:0000313" key="3">
    <source>
        <dbReference type="Proteomes" id="UP001198565"/>
    </source>
</evidence>
<accession>A0ABS7QZ82</accession>
<feature type="domain" description="HNH" evidence="1">
    <location>
        <begin position="226"/>
        <end position="272"/>
    </location>
</feature>
<keyword evidence="3" id="KW-1185">Reference proteome</keyword>
<evidence type="ECO:0000313" key="2">
    <source>
        <dbReference type="EMBL" id="MBY8887959.1"/>
    </source>
</evidence>
<proteinExistence type="predicted"/>
<keyword evidence="2" id="KW-0378">Hydrolase</keyword>
<dbReference type="RefSeq" id="WP_222980699.1">
    <property type="nucleotide sequence ID" value="NZ_JAINVZ010000020.1"/>
</dbReference>
<comment type="caution">
    <text evidence="2">The sequence shown here is derived from an EMBL/GenBank/DDBJ whole genome shotgun (WGS) entry which is preliminary data.</text>
</comment>
<name>A0ABS7QZ82_9ACTN</name>
<dbReference type="InterPro" id="IPR002711">
    <property type="entry name" value="HNH"/>
</dbReference>
<keyword evidence="2" id="KW-0255">Endonuclease</keyword>
<organism evidence="2 3">
    <name type="scientific">Streptantibioticus parmotrematis</name>
    <dbReference type="NCBI Taxonomy" id="2873249"/>
    <lineage>
        <taxon>Bacteria</taxon>
        <taxon>Bacillati</taxon>
        <taxon>Actinomycetota</taxon>
        <taxon>Actinomycetes</taxon>
        <taxon>Kitasatosporales</taxon>
        <taxon>Streptomycetaceae</taxon>
        <taxon>Streptantibioticus</taxon>
    </lineage>
</organism>
<dbReference type="EMBL" id="JAINVZ010000020">
    <property type="protein sequence ID" value="MBY8887959.1"/>
    <property type="molecule type" value="Genomic_DNA"/>
</dbReference>
<reference evidence="2 3" key="1">
    <citation type="submission" date="2021-08" db="EMBL/GenBank/DDBJ databases">
        <title>Streptomyces sp. PTM05 isolated from lichen.</title>
        <authorList>
            <person name="Somphong A."/>
            <person name="Phongsopitanun W."/>
            <person name="Tanasupawat S."/>
        </authorList>
    </citation>
    <scope>NUCLEOTIDE SEQUENCE [LARGE SCALE GENOMIC DNA]</scope>
    <source>
        <strain evidence="2 3">Ptm05</strain>
    </source>
</reference>
<dbReference type="GO" id="GO:0004519">
    <property type="term" value="F:endonuclease activity"/>
    <property type="evidence" value="ECO:0007669"/>
    <property type="project" value="UniProtKB-KW"/>
</dbReference>
<dbReference type="InterPro" id="IPR003615">
    <property type="entry name" value="HNH_nuc"/>
</dbReference>
<gene>
    <name evidence="2" type="ORF">K7472_24410</name>
</gene>
<evidence type="ECO:0000259" key="1">
    <source>
        <dbReference type="Pfam" id="PF01844"/>
    </source>
</evidence>
<protein>
    <submittedName>
        <fullName evidence="2">HNH endonuclease</fullName>
    </submittedName>
</protein>
<sequence>MSRDGHRPRWTADRLAVVAAESSSLVDALRRLGGPLGSGPLGYLRRRLAHHGIDTRHFAAEAPPPRERRSYTRAALEEAVARAHSFREVVEWFGVPPYSSTYGHLKRRIERFGIDTSHFDGADGRGGRLDEARLREAVSGARSLAEVTRRLGLVPGGASRARIKRYLDAYGVPVRGLLGQAHNRGRPSPRRKSADEILRALPPGSPRVKSALLRRALREKGVPARCAKCGTGEVWHGRRLVLEIDHVSGDSDDNRIENLRHLCPSCHSQTGNFARWRGR</sequence>
<dbReference type="Proteomes" id="UP001198565">
    <property type="component" value="Unassembled WGS sequence"/>
</dbReference>
<keyword evidence="2" id="KW-0540">Nuclease</keyword>
<dbReference type="CDD" id="cd00085">
    <property type="entry name" value="HNHc"/>
    <property type="match status" value="1"/>
</dbReference>
<dbReference type="Pfam" id="PF01844">
    <property type="entry name" value="HNH"/>
    <property type="match status" value="1"/>
</dbReference>